<dbReference type="GO" id="GO:1990281">
    <property type="term" value="C:efflux pump complex"/>
    <property type="evidence" value="ECO:0007669"/>
    <property type="project" value="TreeGrafter"/>
</dbReference>
<dbReference type="InterPro" id="IPR006143">
    <property type="entry name" value="RND_pump_MFP"/>
</dbReference>
<evidence type="ECO:0000256" key="3">
    <source>
        <dbReference type="SAM" id="Coils"/>
    </source>
</evidence>
<evidence type="ECO:0000259" key="5">
    <source>
        <dbReference type="Pfam" id="PF25954"/>
    </source>
</evidence>
<dbReference type="RefSeq" id="WP_093476278.1">
    <property type="nucleotide sequence ID" value="NZ_FOUI01000010.1"/>
</dbReference>
<evidence type="ECO:0000259" key="4">
    <source>
        <dbReference type="Pfam" id="PF25917"/>
    </source>
</evidence>
<proteinExistence type="inferred from homology"/>
<dbReference type="EMBL" id="FOUI01000010">
    <property type="protein sequence ID" value="SFM63190.1"/>
    <property type="molecule type" value="Genomic_DNA"/>
</dbReference>
<name>A0A1I4SFT9_9GAMM</name>
<evidence type="ECO:0000256" key="2">
    <source>
        <dbReference type="ARBA" id="ARBA00023054"/>
    </source>
</evidence>
<evidence type="ECO:0000256" key="1">
    <source>
        <dbReference type="ARBA" id="ARBA00009477"/>
    </source>
</evidence>
<comment type="similarity">
    <text evidence="1">Belongs to the membrane fusion protein (MFP) (TC 8.A.1) family.</text>
</comment>
<dbReference type="Pfam" id="PF25917">
    <property type="entry name" value="BSH_RND"/>
    <property type="match status" value="1"/>
</dbReference>
<feature type="domain" description="Multidrug resistance protein MdtA-like barrel-sandwich hybrid" evidence="4">
    <location>
        <begin position="73"/>
        <end position="201"/>
    </location>
</feature>
<evidence type="ECO:0000313" key="7">
    <source>
        <dbReference type="Proteomes" id="UP000243629"/>
    </source>
</evidence>
<dbReference type="InterPro" id="IPR058625">
    <property type="entry name" value="MdtA-like_BSH"/>
</dbReference>
<dbReference type="Gene3D" id="1.10.287.470">
    <property type="entry name" value="Helix hairpin bin"/>
    <property type="match status" value="1"/>
</dbReference>
<dbReference type="OrthoDB" id="9806939at2"/>
<gene>
    <name evidence="6" type="ORF">SAMN05216217_1106</name>
</gene>
<dbReference type="Gene3D" id="2.40.30.170">
    <property type="match status" value="1"/>
</dbReference>
<sequence>MLTFIRQRPWIIAVLLSLVLLVWLLSGPRHVALDSVEPDQPPVSELARVEVRWLQAQPMQRQLTVQGQIEAWRRVELRAQVSATVRRLDQDKGQQVAEGQLLLTLSEDERPAQLARSEADVRQRENDLTAAQRLLERKLISANELVRLESELAKARADLQTARLQLAHTRIHAPFAGVYDQRLVEPGDFVQPGQSLLTLVDTSRLKVSAQVAQQQVEPLQVGQPVTVELLDGRQLSGTLHFIAAAADPGSRSFRIEVAVDNPEGLRLAGASATLRIATGETLAHQLSPALLSLDAQGRQGVKWVNEAQRVEFTPIQLLSADHSGAWVSGLPERVALITVGQGFVEPGQQVEVHLTGAGN</sequence>
<keyword evidence="2 3" id="KW-0175">Coiled coil</keyword>
<dbReference type="NCBIfam" id="TIGR01730">
    <property type="entry name" value="RND_mfp"/>
    <property type="match status" value="1"/>
</dbReference>
<dbReference type="AlphaFoldDB" id="A0A1I4SFT9"/>
<keyword evidence="7" id="KW-1185">Reference proteome</keyword>
<protein>
    <submittedName>
        <fullName evidence="6">Membrane fusion protein, multidrug efflux system</fullName>
    </submittedName>
</protein>
<evidence type="ECO:0000313" key="6">
    <source>
        <dbReference type="EMBL" id="SFM63190.1"/>
    </source>
</evidence>
<feature type="domain" description="CusB-like beta-barrel" evidence="5">
    <location>
        <begin position="207"/>
        <end position="278"/>
    </location>
</feature>
<dbReference type="PANTHER" id="PTHR30469:SF29">
    <property type="entry name" value="BLR2860 PROTEIN"/>
    <property type="match status" value="1"/>
</dbReference>
<dbReference type="InterPro" id="IPR058792">
    <property type="entry name" value="Beta-barrel_RND_2"/>
</dbReference>
<dbReference type="Proteomes" id="UP000243629">
    <property type="component" value="Unassembled WGS sequence"/>
</dbReference>
<dbReference type="PANTHER" id="PTHR30469">
    <property type="entry name" value="MULTIDRUG RESISTANCE PROTEIN MDTA"/>
    <property type="match status" value="1"/>
</dbReference>
<reference evidence="7" key="1">
    <citation type="submission" date="2016-10" db="EMBL/GenBank/DDBJ databases">
        <authorList>
            <person name="Varghese N."/>
            <person name="Submissions S."/>
        </authorList>
    </citation>
    <scope>NUCLEOTIDE SEQUENCE [LARGE SCALE GENOMIC DNA]</scope>
    <source>
        <strain evidence="7">DSM 24213</strain>
    </source>
</reference>
<dbReference type="Pfam" id="PF25954">
    <property type="entry name" value="Beta-barrel_RND_2"/>
    <property type="match status" value="1"/>
</dbReference>
<dbReference type="GO" id="GO:0015562">
    <property type="term" value="F:efflux transmembrane transporter activity"/>
    <property type="evidence" value="ECO:0007669"/>
    <property type="project" value="TreeGrafter"/>
</dbReference>
<dbReference type="Gene3D" id="2.40.50.100">
    <property type="match status" value="1"/>
</dbReference>
<organism evidence="6 7">
    <name type="scientific">Halopseudomonas yangmingensis</name>
    <dbReference type="NCBI Taxonomy" id="1720063"/>
    <lineage>
        <taxon>Bacteria</taxon>
        <taxon>Pseudomonadati</taxon>
        <taxon>Pseudomonadota</taxon>
        <taxon>Gammaproteobacteria</taxon>
        <taxon>Pseudomonadales</taxon>
        <taxon>Pseudomonadaceae</taxon>
        <taxon>Halopseudomonas</taxon>
    </lineage>
</organism>
<dbReference type="STRING" id="1720063.SAMN05216217_1106"/>
<dbReference type="SUPFAM" id="SSF111369">
    <property type="entry name" value="HlyD-like secretion proteins"/>
    <property type="match status" value="1"/>
</dbReference>
<accession>A0A1I4SFT9</accession>
<feature type="coiled-coil region" evidence="3">
    <location>
        <begin position="114"/>
        <end position="165"/>
    </location>
</feature>